<name>A0A4R4MF76_9ACTN</name>
<sequence>TRVPVQPAWRAVPMDSRTAEAAPRAEAAVPPRNRLAATTGADSGVDMVTVNAFSPLTRTLFP</sequence>
<comment type="caution">
    <text evidence="1">The sequence shown here is derived from an EMBL/GenBank/DDBJ whole genome shotgun (WGS) entry which is preliminary data.</text>
</comment>
<dbReference type="AlphaFoldDB" id="A0A4R4MF76"/>
<accession>A0A4R4MF76</accession>
<evidence type="ECO:0000313" key="2">
    <source>
        <dbReference type="Proteomes" id="UP000295157"/>
    </source>
</evidence>
<proteinExistence type="predicted"/>
<feature type="non-terminal residue" evidence="1">
    <location>
        <position position="1"/>
    </location>
</feature>
<dbReference type="EMBL" id="SMJZ01000453">
    <property type="protein sequence ID" value="TDB92266.1"/>
    <property type="molecule type" value="Genomic_DNA"/>
</dbReference>
<dbReference type="Proteomes" id="UP000295157">
    <property type="component" value="Unassembled WGS sequence"/>
</dbReference>
<keyword evidence="2" id="KW-1185">Reference proteome</keyword>
<gene>
    <name evidence="1" type="ORF">E1267_43910</name>
</gene>
<evidence type="ECO:0000313" key="1">
    <source>
        <dbReference type="EMBL" id="TDB92266.1"/>
    </source>
</evidence>
<reference evidence="1 2" key="1">
    <citation type="submission" date="2019-02" db="EMBL/GenBank/DDBJ databases">
        <title>Draft genome sequences of novel Actinobacteria.</title>
        <authorList>
            <person name="Sahin N."/>
            <person name="Ay H."/>
            <person name="Saygin H."/>
        </authorList>
    </citation>
    <scope>NUCLEOTIDE SEQUENCE [LARGE SCALE GENOMIC DNA]</scope>
    <source>
        <strain evidence="1 2">KC201</strain>
    </source>
</reference>
<protein>
    <submittedName>
        <fullName evidence="1">Uncharacterized protein</fullName>
    </submittedName>
</protein>
<organism evidence="1 2">
    <name type="scientific">Nonomuraea longispora</name>
    <dbReference type="NCBI Taxonomy" id="1848320"/>
    <lineage>
        <taxon>Bacteria</taxon>
        <taxon>Bacillati</taxon>
        <taxon>Actinomycetota</taxon>
        <taxon>Actinomycetes</taxon>
        <taxon>Streptosporangiales</taxon>
        <taxon>Streptosporangiaceae</taxon>
        <taxon>Nonomuraea</taxon>
    </lineage>
</organism>